<reference evidence="2" key="1">
    <citation type="submission" date="2015-09" db="EMBL/GenBank/DDBJ databases">
        <title>Complete genome of Arthrobacter alpinus strain R3.8.</title>
        <authorList>
            <person name="See-Too W.S."/>
            <person name="Chan K.G."/>
        </authorList>
    </citation>
    <scope>NUCLEOTIDE SEQUENCE [LARGE SCALE GENOMIC DNA]</scope>
    <source>
        <strain evidence="2">R3.8</strain>
    </source>
</reference>
<name>A0A0M4QVX0_9MICC</name>
<dbReference type="EMBL" id="CP012677">
    <property type="protein sequence ID" value="ALE91948.1"/>
    <property type="molecule type" value="Genomic_DNA"/>
</dbReference>
<proteinExistence type="predicted"/>
<evidence type="ECO:0000313" key="2">
    <source>
        <dbReference type="Proteomes" id="UP000062833"/>
    </source>
</evidence>
<dbReference type="Proteomes" id="UP000062833">
    <property type="component" value="Chromosome"/>
</dbReference>
<organism evidence="1 2">
    <name type="scientific">Arthrobacter alpinus</name>
    <dbReference type="NCBI Taxonomy" id="656366"/>
    <lineage>
        <taxon>Bacteria</taxon>
        <taxon>Bacillati</taxon>
        <taxon>Actinomycetota</taxon>
        <taxon>Actinomycetes</taxon>
        <taxon>Micrococcales</taxon>
        <taxon>Micrococcaceae</taxon>
        <taxon>Arthrobacter</taxon>
    </lineage>
</organism>
<dbReference type="RefSeq" id="WP_062006408.1">
    <property type="nucleotide sequence ID" value="NZ_CP012677.1"/>
</dbReference>
<dbReference type="AlphaFoldDB" id="A0A0M4QVX0"/>
<dbReference type="OrthoDB" id="4828421at2"/>
<accession>A0A0M4QVX0</accession>
<evidence type="ECO:0008006" key="3">
    <source>
        <dbReference type="Google" id="ProtNLM"/>
    </source>
</evidence>
<evidence type="ECO:0000313" key="1">
    <source>
        <dbReference type="EMBL" id="ALE91948.1"/>
    </source>
</evidence>
<gene>
    <name evidence="1" type="ORF">AOC05_05720</name>
</gene>
<dbReference type="KEGG" id="aaq:AOC05_05720"/>
<keyword evidence="2" id="KW-1185">Reference proteome</keyword>
<sequence length="86" mass="9588">MTVHDPKPPLPASYRIRVDGLLDDRWVPWFDGLTLSRDGNGTTTLRGPVPDQAALHGLLVKIRDLGIILISVEVLDLPNTRPRQQL</sequence>
<dbReference type="PATRIC" id="fig|656366.3.peg.1221"/>
<protein>
    <recommendedName>
        <fullName evidence="3">BON domain-containing protein</fullName>
    </recommendedName>
</protein>